<dbReference type="Proteomes" id="UP000028981">
    <property type="component" value="Unassembled WGS sequence"/>
</dbReference>
<dbReference type="PANTHER" id="PTHR43157">
    <property type="entry name" value="PHOSPHATIDYLINOSITOL-GLYCAN BIOSYNTHESIS CLASS F PROTEIN-RELATED"/>
    <property type="match status" value="1"/>
</dbReference>
<dbReference type="InterPro" id="IPR036291">
    <property type="entry name" value="NAD(P)-bd_dom_sf"/>
</dbReference>
<dbReference type="PANTHER" id="PTHR43157:SF31">
    <property type="entry name" value="PHOSPHATIDYLINOSITOL-GLYCAN BIOSYNTHESIS CLASS F PROTEIN"/>
    <property type="match status" value="1"/>
</dbReference>
<sequence>MEKWTAKDIPSQQGRSAIVTGTGGLGYEDALALALAGADVIVAGRNAQKGADAVASIRAAVPAAKVRFEQLDLASLKSVENFATRLNGQLDSLDLLVNNAGVMVPPERQETADGFELQFGTNYLGHFALTAHLLPLLRRGKEARVVTLSSIAARPGKIDFDDLQSRKTYKPMQAYSQSKLACLMLAFELQRRSTAEGWGVTSLAAHPGVSRTELLHNAPGRGSLISAARSAMWFIFQPAAQGALPTLYAATSPAAVPGAYYGPHAFGEIRGYPAFSKVPERAADQAVARRLWQVSEQLAGIGVSAEA</sequence>
<protein>
    <submittedName>
        <fullName evidence="2">Short-chain dehydrogenase</fullName>
    </submittedName>
</protein>
<proteinExistence type="predicted"/>
<evidence type="ECO:0000256" key="1">
    <source>
        <dbReference type="ARBA" id="ARBA00023002"/>
    </source>
</evidence>
<comment type="caution">
    <text evidence="2">The sequence shown here is derived from an EMBL/GenBank/DDBJ whole genome shotgun (WGS) entry which is preliminary data.</text>
</comment>
<organism evidence="2 3">
    <name type="scientific">Devosia riboflavina</name>
    <dbReference type="NCBI Taxonomy" id="46914"/>
    <lineage>
        <taxon>Bacteria</taxon>
        <taxon>Pseudomonadati</taxon>
        <taxon>Pseudomonadota</taxon>
        <taxon>Alphaproteobacteria</taxon>
        <taxon>Hyphomicrobiales</taxon>
        <taxon>Devosiaceae</taxon>
        <taxon>Devosia</taxon>
    </lineage>
</organism>
<evidence type="ECO:0000313" key="3">
    <source>
        <dbReference type="Proteomes" id="UP000028981"/>
    </source>
</evidence>
<dbReference type="EMBL" id="JQGC01000019">
    <property type="protein sequence ID" value="KFL29857.1"/>
    <property type="molecule type" value="Genomic_DNA"/>
</dbReference>
<dbReference type="AlphaFoldDB" id="A0A087LZ04"/>
<dbReference type="STRING" id="46914.JP75_18895"/>
<dbReference type="Gene3D" id="3.40.50.720">
    <property type="entry name" value="NAD(P)-binding Rossmann-like Domain"/>
    <property type="match status" value="1"/>
</dbReference>
<dbReference type="SUPFAM" id="SSF51735">
    <property type="entry name" value="NAD(P)-binding Rossmann-fold domains"/>
    <property type="match status" value="1"/>
</dbReference>
<dbReference type="Pfam" id="PF00106">
    <property type="entry name" value="adh_short"/>
    <property type="match status" value="1"/>
</dbReference>
<name>A0A087LZ04_9HYPH</name>
<dbReference type="InterPro" id="IPR002347">
    <property type="entry name" value="SDR_fam"/>
</dbReference>
<keyword evidence="1" id="KW-0560">Oxidoreductase</keyword>
<dbReference type="OrthoDB" id="109589at2"/>
<accession>A0A087LZ04</accession>
<dbReference type="RefSeq" id="WP_035085776.1">
    <property type="nucleotide sequence ID" value="NZ_JQGC01000019.1"/>
</dbReference>
<dbReference type="NCBIfam" id="NF004846">
    <property type="entry name" value="PRK06197.1"/>
    <property type="match status" value="1"/>
</dbReference>
<keyword evidence="3" id="KW-1185">Reference proteome</keyword>
<dbReference type="PRINTS" id="PR00081">
    <property type="entry name" value="GDHRDH"/>
</dbReference>
<dbReference type="NCBIfam" id="NF004513">
    <property type="entry name" value="PRK05854.1"/>
    <property type="match status" value="1"/>
</dbReference>
<dbReference type="CDD" id="cd05327">
    <property type="entry name" value="retinol-DH_like_SDR_c_like"/>
    <property type="match status" value="1"/>
</dbReference>
<gene>
    <name evidence="2" type="ORF">JP75_18895</name>
</gene>
<reference evidence="2 3" key="1">
    <citation type="submission" date="2014-08" db="EMBL/GenBank/DDBJ databases">
        <authorList>
            <person name="Hassan Y.I."/>
            <person name="Lepp D."/>
            <person name="Zhou T."/>
        </authorList>
    </citation>
    <scope>NUCLEOTIDE SEQUENCE [LARGE SCALE GENOMIC DNA]</scope>
    <source>
        <strain evidence="2 3">IFO13584</strain>
    </source>
</reference>
<dbReference type="GO" id="GO:0016491">
    <property type="term" value="F:oxidoreductase activity"/>
    <property type="evidence" value="ECO:0007669"/>
    <property type="project" value="UniProtKB-KW"/>
</dbReference>
<evidence type="ECO:0000313" key="2">
    <source>
        <dbReference type="EMBL" id="KFL29857.1"/>
    </source>
</evidence>